<gene>
    <name evidence="3" type="ORF">EST38_g675</name>
</gene>
<feature type="compositionally biased region" description="Low complexity" evidence="2">
    <location>
        <begin position="306"/>
        <end position="328"/>
    </location>
</feature>
<dbReference type="SUPFAM" id="SSF103657">
    <property type="entry name" value="BAR/IMD domain-like"/>
    <property type="match status" value="1"/>
</dbReference>
<name>A0A4Q2DXW7_9AGAR</name>
<dbReference type="PANTHER" id="PTHR38407:SF1">
    <property type="entry name" value="PROTEIN IVY1"/>
    <property type="match status" value="1"/>
</dbReference>
<keyword evidence="1" id="KW-0175">Coiled coil</keyword>
<evidence type="ECO:0000256" key="2">
    <source>
        <dbReference type="SAM" id="MobiDB-lite"/>
    </source>
</evidence>
<dbReference type="GO" id="GO:0005543">
    <property type="term" value="F:phospholipid binding"/>
    <property type="evidence" value="ECO:0007669"/>
    <property type="project" value="InterPro"/>
</dbReference>
<evidence type="ECO:0000313" key="4">
    <source>
        <dbReference type="Proteomes" id="UP000290288"/>
    </source>
</evidence>
<feature type="region of interest" description="Disordered" evidence="2">
    <location>
        <begin position="262"/>
        <end position="425"/>
    </location>
</feature>
<dbReference type="STRING" id="2316362.A0A4Q2DXW7"/>
<evidence type="ECO:0000256" key="1">
    <source>
        <dbReference type="SAM" id="Coils"/>
    </source>
</evidence>
<evidence type="ECO:0000313" key="3">
    <source>
        <dbReference type="EMBL" id="RXW25209.1"/>
    </source>
</evidence>
<comment type="caution">
    <text evidence="3">The sequence shown here is derived from an EMBL/GenBank/DDBJ whole genome shotgun (WGS) entry which is preliminary data.</text>
</comment>
<sequence>MAPSRPRSLRTLTFGFSKRPLSPSPPSPTFSDVTNVSAMNFGANGPSKIITRANLKASIQAYEDVVSACSTYRGALVAMSKATAAFADALGRCSGLKGPSYEAGTRLQAASGMQHLIGNLHHVLADTIDTSFEKPLRQHLETYRTTVHERSQSYERALREKSQIIRDTEMRSLNRKERNLQSFREALAILQQQVDDLDELKVSHYQEIVEHEEQVWDAVQSKRKHPIVEPMLQSVPDPFDSYGPPQSEDQIFSILAPLSIMTAPSPSPSPSAGTPETEATSTLHKITSWLPGTSNGLYPVETSEWATASPPSSPPLSASTSPTSSSAANNRRHSVPQRKAESKLRSVLPSIDESRTPHRGSFLSSSAVSTPRPPPPNTSEILKTPVARPPMTSSAMSNPSSTFTTINTTMPSQNSDSTTTNGTASGGVGVSGGGFGIGSTTFGFGLGSWNFGYGHQSPTPGEDDESQSPSNTTTSTSTPRMSTLLTPPASQSPPPPPPGSPPSMDLTHPNTTNRDKREDIDQEPVFDPVPS</sequence>
<dbReference type="InterPro" id="IPR027267">
    <property type="entry name" value="AH/BAR_dom_sf"/>
</dbReference>
<reference evidence="3 4" key="1">
    <citation type="submission" date="2019-01" db="EMBL/GenBank/DDBJ databases">
        <title>Draft genome sequence of Psathyrella aberdarensis IHI B618.</title>
        <authorList>
            <person name="Buettner E."/>
            <person name="Kellner H."/>
        </authorList>
    </citation>
    <scope>NUCLEOTIDE SEQUENCE [LARGE SCALE GENOMIC DNA]</scope>
    <source>
        <strain evidence="3 4">IHI B618</strain>
    </source>
</reference>
<feature type="region of interest" description="Disordered" evidence="2">
    <location>
        <begin position="453"/>
        <end position="531"/>
    </location>
</feature>
<dbReference type="PANTHER" id="PTHR38407">
    <property type="entry name" value="PROTEIN IVY1"/>
    <property type="match status" value="1"/>
</dbReference>
<proteinExistence type="predicted"/>
<organism evidence="3 4">
    <name type="scientific">Candolleomyces aberdarensis</name>
    <dbReference type="NCBI Taxonomy" id="2316362"/>
    <lineage>
        <taxon>Eukaryota</taxon>
        <taxon>Fungi</taxon>
        <taxon>Dikarya</taxon>
        <taxon>Basidiomycota</taxon>
        <taxon>Agaricomycotina</taxon>
        <taxon>Agaricomycetes</taxon>
        <taxon>Agaricomycetidae</taxon>
        <taxon>Agaricales</taxon>
        <taxon>Agaricineae</taxon>
        <taxon>Psathyrellaceae</taxon>
        <taxon>Candolleomyces</taxon>
    </lineage>
</organism>
<feature type="compositionally biased region" description="Polar residues" evidence="2">
    <location>
        <begin position="391"/>
        <end position="414"/>
    </location>
</feature>
<evidence type="ECO:0008006" key="5">
    <source>
        <dbReference type="Google" id="ProtNLM"/>
    </source>
</evidence>
<dbReference type="GO" id="GO:0000329">
    <property type="term" value="C:fungal-type vacuole membrane"/>
    <property type="evidence" value="ECO:0007669"/>
    <property type="project" value="InterPro"/>
</dbReference>
<dbReference type="AlphaFoldDB" id="A0A4Q2DXW7"/>
<dbReference type="EMBL" id="SDEE01000008">
    <property type="protein sequence ID" value="RXW25209.1"/>
    <property type="molecule type" value="Genomic_DNA"/>
</dbReference>
<keyword evidence="4" id="KW-1185">Reference proteome</keyword>
<dbReference type="Proteomes" id="UP000290288">
    <property type="component" value="Unassembled WGS sequence"/>
</dbReference>
<feature type="compositionally biased region" description="Low complexity" evidence="2">
    <location>
        <begin position="467"/>
        <end position="489"/>
    </location>
</feature>
<protein>
    <recommendedName>
        <fullName evidence="5">IMD domain-containing protein</fullName>
    </recommendedName>
</protein>
<feature type="coiled-coil region" evidence="1">
    <location>
        <begin position="173"/>
        <end position="200"/>
    </location>
</feature>
<accession>A0A4Q2DXW7</accession>
<dbReference type="Gene3D" id="1.20.1270.60">
    <property type="entry name" value="Arfaptin homology (AH) domain/BAR domain"/>
    <property type="match status" value="1"/>
</dbReference>
<dbReference type="InterPro" id="IPR037470">
    <property type="entry name" value="IVY1"/>
</dbReference>
<feature type="compositionally biased region" description="Polar residues" evidence="2">
    <location>
        <begin position="272"/>
        <end position="296"/>
    </location>
</feature>
<feature type="compositionally biased region" description="Pro residues" evidence="2">
    <location>
        <begin position="490"/>
        <end position="501"/>
    </location>
</feature>
<dbReference type="OrthoDB" id="5594612at2759"/>
<dbReference type="GO" id="GO:0042144">
    <property type="term" value="P:vacuole fusion, non-autophagic"/>
    <property type="evidence" value="ECO:0007669"/>
    <property type="project" value="InterPro"/>
</dbReference>